<dbReference type="PANTHER" id="PTHR43392:SF2">
    <property type="entry name" value="AAA-TYPE ATPASE FAMILY PROTEIN _ ANKYRIN REPEAT FAMILY PROTEIN"/>
    <property type="match status" value="1"/>
</dbReference>
<feature type="transmembrane region" description="Helical" evidence="4">
    <location>
        <begin position="28"/>
        <end position="49"/>
    </location>
</feature>
<dbReference type="InterPro" id="IPR041627">
    <property type="entry name" value="AAA_lid_6"/>
</dbReference>
<comment type="similarity">
    <text evidence="1">Belongs to the CbxX/CfxQ family.</text>
</comment>
<dbReference type="SUPFAM" id="SSF51126">
    <property type="entry name" value="Pectin lyase-like"/>
    <property type="match status" value="2"/>
</dbReference>
<dbReference type="Proteomes" id="UP000027178">
    <property type="component" value="Unassembled WGS sequence"/>
</dbReference>
<feature type="transmembrane region" description="Helical" evidence="4">
    <location>
        <begin position="215"/>
        <end position="237"/>
    </location>
</feature>
<dbReference type="CDD" id="cd19481">
    <property type="entry name" value="RecA-like_protease"/>
    <property type="match status" value="1"/>
</dbReference>
<accession>A0A066Z0Y1</accession>
<evidence type="ECO:0000256" key="2">
    <source>
        <dbReference type="ARBA" id="ARBA00022741"/>
    </source>
</evidence>
<evidence type="ECO:0000256" key="1">
    <source>
        <dbReference type="ARBA" id="ARBA00010378"/>
    </source>
</evidence>
<dbReference type="PATRIC" id="fig|1348663.4.peg.776"/>
<sequence length="1155" mass="123176">MAGGRCGVRGRRAGGVRVGGVRRASGPVAAVLTGLAIAVWAVVLVRAAVRVLSPVTVVVHPRFLELSGGMRKVRLPWEQVEGLCLLPVRGFAASYESPHWRGSLLVRTAEGSPAALTERGPLRWSAPWQGVLVDLAPLAVPKERLDELFTPPASDRWCGTTRLPAGPGAASVFAAGSLLSLPGRALLRMRRSVVVLGTVVSFVALRVSAPEASFAPALPVAIAMFVLLFSGTGWLLLRLSRHCELRVETRGVVVAVAGRERTVPWAEVVSLEAVQRTVSPNGQRHLATSVLARLGPEASLPAPLPHWPFRADGRTVELLPVHSPGYGHLHGLTVFPAQLTDALTPYGANLLSAGTQRAGSAAGEAVTLRVGPSRRSAHRTLASALHAAPPDRPLRLLIEPGRYREAGPLVLSGTVELARAEGEGRVVIEAPEQSAVQCEGHVTFDSLTLEGRGADVLVATGRLELRECRIEASGEYALRAAQGAEVLLRDCEVLAGRTELVGATGLLTRTRFVSCRDHALVVKERSQVELTDCAVTDSRGRGIDLTRSTAEIRGCEFRGTGDTAVAVGDHAEVQIVGCRIDEVHATGLAFDRQSRGTVQDTTVNGAATGLYVARGADPRVRDCLFAHCRASGVVVEDQGRGRLEKCRVENAGQSGISVASGGIPAVHDCAVAFGVTGVTVHKARGDFTRLRVHDQSASAVAVQEGSVVELTELRLERCKDGVFGHGTGVTLRLVGAVVTDVSASGLVLQDAARATAEHVTVERAGLFGLNCRDSSRLTARDCTVTKPGEAGLLVLSTSAVEITGLEVSGSRQHGVWARNTGQLSLRGVRVHGAGGDGIRLEDDVYGTLTDCEVTGCGGEAVVPNERMVLDDIRTGTTADDLLRSGAGPMAELESMIGLAEAKRQVAGQVDLLRLARWRSDEDLPPPPRAHHLVFSGPPGTGKTTVARLYGQILAGLGALKKGHLVEVARGDLVGEYLGHTAQRTRQAFDRASGGVLFIDEAYSLARRFGSNSDFGQEAIDVLTKLMEDHREDVVVIAAGYTEEMRAFLDSNPGLRSRFSRILEFDPYDPAELTEIVAREAERHVYRLAPDVADRLTERFTRRELRGDPANARDARTLLEEMVERQASRLAAGGTPSREDLVLLLVEDIPEEDSWL</sequence>
<dbReference type="InterPro" id="IPR003959">
    <property type="entry name" value="ATPase_AAA_core"/>
</dbReference>
<evidence type="ECO:0000313" key="6">
    <source>
        <dbReference type="EMBL" id="KDN87443.1"/>
    </source>
</evidence>
<dbReference type="Gene3D" id="3.40.50.300">
    <property type="entry name" value="P-loop containing nucleotide triphosphate hydrolases"/>
    <property type="match status" value="1"/>
</dbReference>
<name>A0A066Z0Y1_9ACTN</name>
<dbReference type="InterPro" id="IPR011050">
    <property type="entry name" value="Pectin_lyase_fold/virulence"/>
</dbReference>
<dbReference type="Pfam" id="PF00004">
    <property type="entry name" value="AAA"/>
    <property type="match status" value="1"/>
</dbReference>
<keyword evidence="3" id="KW-0067">ATP-binding</keyword>
<dbReference type="SUPFAM" id="SSF52540">
    <property type="entry name" value="P-loop containing nucleoside triphosphate hydrolases"/>
    <property type="match status" value="1"/>
</dbReference>
<dbReference type="PRINTS" id="PR00819">
    <property type="entry name" value="CBXCFQXSUPER"/>
</dbReference>
<reference evidence="6 7" key="1">
    <citation type="submission" date="2014-05" db="EMBL/GenBank/DDBJ databases">
        <title>Draft Genome Sequence of Kitasatospora cheerisanensis KCTC 2395.</title>
        <authorList>
            <person name="Nam D.H."/>
        </authorList>
    </citation>
    <scope>NUCLEOTIDE SEQUENCE [LARGE SCALE GENOMIC DNA]</scope>
    <source>
        <strain evidence="6 7">KCTC 2395</strain>
    </source>
</reference>
<dbReference type="SMART" id="SM00710">
    <property type="entry name" value="PbH1"/>
    <property type="match status" value="12"/>
</dbReference>
<dbReference type="AlphaFoldDB" id="A0A066Z0Y1"/>
<dbReference type="InterPro" id="IPR003593">
    <property type="entry name" value="AAA+_ATPase"/>
</dbReference>
<dbReference type="Gene3D" id="1.10.8.60">
    <property type="match status" value="1"/>
</dbReference>
<dbReference type="FunFam" id="3.40.50.300:FF:000216">
    <property type="entry name" value="Type VII secretion ATPase EccA"/>
    <property type="match status" value="1"/>
</dbReference>
<feature type="domain" description="AAA+ ATPase" evidence="5">
    <location>
        <begin position="928"/>
        <end position="1068"/>
    </location>
</feature>
<dbReference type="InterPro" id="IPR000641">
    <property type="entry name" value="CbxX/CfxQ"/>
</dbReference>
<keyword evidence="4" id="KW-0812">Transmembrane</keyword>
<proteinExistence type="inferred from homology"/>
<dbReference type="InterPro" id="IPR027417">
    <property type="entry name" value="P-loop_NTPase"/>
</dbReference>
<evidence type="ECO:0000259" key="5">
    <source>
        <dbReference type="SMART" id="SM00382"/>
    </source>
</evidence>
<dbReference type="InterPro" id="IPR050773">
    <property type="entry name" value="CbxX/CfxQ_RuBisCO_ESX"/>
</dbReference>
<dbReference type="GO" id="GO:0016887">
    <property type="term" value="F:ATP hydrolysis activity"/>
    <property type="evidence" value="ECO:0007669"/>
    <property type="project" value="InterPro"/>
</dbReference>
<dbReference type="Gene3D" id="2.160.20.10">
    <property type="entry name" value="Single-stranded right-handed beta-helix, Pectin lyase-like"/>
    <property type="match status" value="2"/>
</dbReference>
<dbReference type="InterPro" id="IPR039448">
    <property type="entry name" value="Beta_helix"/>
</dbReference>
<dbReference type="HOGENOM" id="CLU_262295_0_0_11"/>
<dbReference type="InterPro" id="IPR012334">
    <property type="entry name" value="Pectin_lyas_fold"/>
</dbReference>
<evidence type="ECO:0000313" key="7">
    <source>
        <dbReference type="Proteomes" id="UP000027178"/>
    </source>
</evidence>
<gene>
    <name evidence="6" type="ORF">KCH_08150</name>
</gene>
<feature type="transmembrane region" description="Helical" evidence="4">
    <location>
        <begin position="193"/>
        <end position="209"/>
    </location>
</feature>
<dbReference type="Pfam" id="PF13229">
    <property type="entry name" value="Beta_helix"/>
    <property type="match status" value="2"/>
</dbReference>
<dbReference type="GO" id="GO:0005524">
    <property type="term" value="F:ATP binding"/>
    <property type="evidence" value="ECO:0007669"/>
    <property type="project" value="UniProtKB-KW"/>
</dbReference>
<keyword evidence="2" id="KW-0547">Nucleotide-binding</keyword>
<protein>
    <recommendedName>
        <fullName evidence="5">AAA+ ATPase domain-containing protein</fullName>
    </recommendedName>
</protein>
<evidence type="ECO:0000256" key="3">
    <source>
        <dbReference type="ARBA" id="ARBA00022840"/>
    </source>
</evidence>
<comment type="caution">
    <text evidence="6">The sequence shown here is derived from an EMBL/GenBank/DDBJ whole genome shotgun (WGS) entry which is preliminary data.</text>
</comment>
<dbReference type="Pfam" id="PF17866">
    <property type="entry name" value="AAA_lid_6"/>
    <property type="match status" value="1"/>
</dbReference>
<keyword evidence="4" id="KW-0472">Membrane</keyword>
<keyword evidence="7" id="KW-1185">Reference proteome</keyword>
<organism evidence="6 7">
    <name type="scientific">Kitasatospora cheerisanensis KCTC 2395</name>
    <dbReference type="NCBI Taxonomy" id="1348663"/>
    <lineage>
        <taxon>Bacteria</taxon>
        <taxon>Bacillati</taxon>
        <taxon>Actinomycetota</taxon>
        <taxon>Actinomycetes</taxon>
        <taxon>Kitasatosporales</taxon>
        <taxon>Streptomycetaceae</taxon>
        <taxon>Kitasatospora</taxon>
    </lineage>
</organism>
<dbReference type="PANTHER" id="PTHR43392">
    <property type="entry name" value="AAA-TYPE ATPASE FAMILY PROTEIN / ANKYRIN REPEAT FAMILY PROTEIN"/>
    <property type="match status" value="1"/>
</dbReference>
<dbReference type="EMBL" id="JNBY01000035">
    <property type="protein sequence ID" value="KDN87443.1"/>
    <property type="molecule type" value="Genomic_DNA"/>
</dbReference>
<dbReference type="SMART" id="SM00382">
    <property type="entry name" value="AAA"/>
    <property type="match status" value="1"/>
</dbReference>
<dbReference type="InterPro" id="IPR006626">
    <property type="entry name" value="PbH1"/>
</dbReference>
<dbReference type="eggNOG" id="COG0464">
    <property type="taxonomic scope" value="Bacteria"/>
</dbReference>
<evidence type="ECO:0000256" key="4">
    <source>
        <dbReference type="SAM" id="Phobius"/>
    </source>
</evidence>
<keyword evidence="4" id="KW-1133">Transmembrane helix</keyword>